<protein>
    <recommendedName>
        <fullName evidence="4">Regulator of chromosome condensation (RCC1) repeat</fullName>
    </recommendedName>
</protein>
<organism evidence="2 3">
    <name type="scientific">Agathobacter rectalis</name>
    <dbReference type="NCBI Taxonomy" id="39491"/>
    <lineage>
        <taxon>Bacteria</taxon>
        <taxon>Bacillati</taxon>
        <taxon>Bacillota</taxon>
        <taxon>Clostridia</taxon>
        <taxon>Lachnospirales</taxon>
        <taxon>Lachnospiraceae</taxon>
        <taxon>Agathobacter</taxon>
    </lineage>
</organism>
<keyword evidence="1" id="KW-0812">Transmembrane</keyword>
<dbReference type="PROSITE" id="PS51257">
    <property type="entry name" value="PROKAR_LIPOPROTEIN"/>
    <property type="match status" value="1"/>
</dbReference>
<dbReference type="SUPFAM" id="SSF50985">
    <property type="entry name" value="RCC1/BLIP-II"/>
    <property type="match status" value="1"/>
</dbReference>
<dbReference type="Proteomes" id="UP000266066">
    <property type="component" value="Unassembled WGS sequence"/>
</dbReference>
<comment type="caution">
    <text evidence="2">The sequence shown here is derived from an EMBL/GenBank/DDBJ whole genome shotgun (WGS) entry which is preliminary data.</text>
</comment>
<dbReference type="Gene3D" id="2.130.10.30">
    <property type="entry name" value="Regulator of chromosome condensation 1/beta-lactamase-inhibitor protein II"/>
    <property type="match status" value="1"/>
</dbReference>
<accession>A0A395UYX7</accession>
<reference evidence="2 3" key="1">
    <citation type="submission" date="2018-08" db="EMBL/GenBank/DDBJ databases">
        <title>A genome reference for cultivated species of the human gut microbiota.</title>
        <authorList>
            <person name="Zou Y."/>
            <person name="Xue W."/>
            <person name="Luo G."/>
        </authorList>
    </citation>
    <scope>NUCLEOTIDE SEQUENCE [LARGE SCALE GENOMIC DNA]</scope>
    <source>
        <strain evidence="2 3">AF25-15</strain>
    </source>
</reference>
<dbReference type="AlphaFoldDB" id="A0A395UYX7"/>
<proteinExistence type="predicted"/>
<keyword evidence="1" id="KW-0472">Membrane</keyword>
<dbReference type="RefSeq" id="WP_118392111.1">
    <property type="nucleotide sequence ID" value="NZ_QRUJ01000005.1"/>
</dbReference>
<evidence type="ECO:0000256" key="1">
    <source>
        <dbReference type="SAM" id="Phobius"/>
    </source>
</evidence>
<feature type="transmembrane region" description="Helical" evidence="1">
    <location>
        <begin position="6"/>
        <end position="29"/>
    </location>
</feature>
<evidence type="ECO:0008006" key="4">
    <source>
        <dbReference type="Google" id="ProtNLM"/>
    </source>
</evidence>
<keyword evidence="1" id="KW-1133">Transmembrane helix</keyword>
<evidence type="ECO:0000313" key="3">
    <source>
        <dbReference type="Proteomes" id="UP000266066"/>
    </source>
</evidence>
<name>A0A395UYX7_9FIRM</name>
<dbReference type="InterPro" id="IPR009091">
    <property type="entry name" value="RCC1/BLIP-II"/>
</dbReference>
<dbReference type="EMBL" id="QRUJ01000005">
    <property type="protein sequence ID" value="RGR55199.1"/>
    <property type="molecule type" value="Genomic_DNA"/>
</dbReference>
<evidence type="ECO:0000313" key="2">
    <source>
        <dbReference type="EMBL" id="RGR55199.1"/>
    </source>
</evidence>
<gene>
    <name evidence="2" type="ORF">DWY38_06455</name>
</gene>
<sequence>MLKNKYIQKILVSLFVVICIAAISCVMYFKSNIKDSTDVNNKVVAETEQYHTEKLKDISINIADHYITNTGDPGNLYSIDENNVLWGCGNNEWGQLAQGTRDYDVHNEKVKIAENVVHVDYSREGFAIYLTKDNKLYAFGHAGKGTEEFSKKYGYDKTAKLFDNNYYVDTPRLIMEDVRYARCGKFDIIAIKNDGSVWSWGTTYESMTFENYAVSFIKKPEKSLIMLFW</sequence>